<dbReference type="Proteomes" id="UP000038040">
    <property type="component" value="Unplaced"/>
</dbReference>
<evidence type="ECO:0000313" key="2">
    <source>
        <dbReference type="Proteomes" id="UP000038040"/>
    </source>
</evidence>
<reference evidence="4" key="1">
    <citation type="submission" date="2017-02" db="UniProtKB">
        <authorList>
            <consortium name="WormBaseParasite"/>
        </authorList>
    </citation>
    <scope>IDENTIFICATION</scope>
</reference>
<name>A0A0N4UKC9_DRAME</name>
<dbReference type="Proteomes" id="UP000274756">
    <property type="component" value="Unassembled WGS sequence"/>
</dbReference>
<evidence type="ECO:0000313" key="1">
    <source>
        <dbReference type="EMBL" id="VDN52269.1"/>
    </source>
</evidence>
<reference evidence="1 3" key="2">
    <citation type="submission" date="2018-11" db="EMBL/GenBank/DDBJ databases">
        <authorList>
            <consortium name="Pathogen Informatics"/>
        </authorList>
    </citation>
    <scope>NUCLEOTIDE SEQUENCE [LARGE SCALE GENOMIC DNA]</scope>
</reference>
<gene>
    <name evidence="1" type="ORF">DME_LOCUS2242</name>
</gene>
<protein>
    <submittedName>
        <fullName evidence="1 4">Uncharacterized protein</fullName>
    </submittedName>
</protein>
<evidence type="ECO:0000313" key="4">
    <source>
        <dbReference type="WBParaSite" id="DME_0000816601-mRNA-1"/>
    </source>
</evidence>
<dbReference type="WBParaSite" id="DME_0000816601-mRNA-1">
    <property type="protein sequence ID" value="DME_0000816601-mRNA-1"/>
    <property type="gene ID" value="DME_0000816601"/>
</dbReference>
<proteinExistence type="predicted"/>
<keyword evidence="3" id="KW-1185">Reference proteome</keyword>
<organism evidence="2 4">
    <name type="scientific">Dracunculus medinensis</name>
    <name type="common">Guinea worm</name>
    <dbReference type="NCBI Taxonomy" id="318479"/>
    <lineage>
        <taxon>Eukaryota</taxon>
        <taxon>Metazoa</taxon>
        <taxon>Ecdysozoa</taxon>
        <taxon>Nematoda</taxon>
        <taxon>Chromadorea</taxon>
        <taxon>Rhabditida</taxon>
        <taxon>Spirurina</taxon>
        <taxon>Dracunculoidea</taxon>
        <taxon>Dracunculidae</taxon>
        <taxon>Dracunculus</taxon>
    </lineage>
</organism>
<evidence type="ECO:0000313" key="3">
    <source>
        <dbReference type="Proteomes" id="UP000274756"/>
    </source>
</evidence>
<sequence length="93" mass="10553">MITVEFGMDTVGPGIDNEEFCMDIAKFGMGTDILHDTIGFGMDNGGFTMDIDGYSVETNGFNININIDLILINRYTNRYHQINFKFSIFSIFF</sequence>
<accession>A0A0N4UKC9</accession>
<dbReference type="EMBL" id="UYYG01000051">
    <property type="protein sequence ID" value="VDN52269.1"/>
    <property type="molecule type" value="Genomic_DNA"/>
</dbReference>
<dbReference type="AlphaFoldDB" id="A0A0N4UKC9"/>